<dbReference type="EMBL" id="CM000159">
    <property type="protein sequence ID" value="KRK02195.1"/>
    <property type="molecule type" value="Genomic_DNA"/>
</dbReference>
<accession>A0A0R1E1Y2</accession>
<feature type="region of interest" description="Disordered" evidence="1">
    <location>
        <begin position="46"/>
        <end position="70"/>
    </location>
</feature>
<evidence type="ECO:0000256" key="1">
    <source>
        <dbReference type="SAM" id="MobiDB-lite"/>
    </source>
</evidence>
<feature type="compositionally biased region" description="Low complexity" evidence="1">
    <location>
        <begin position="48"/>
        <end position="59"/>
    </location>
</feature>
<reference evidence="2 3" key="1">
    <citation type="journal article" date="2007" name="Nature">
        <title>Evolution of genes and genomes on the Drosophila phylogeny.</title>
        <authorList>
            <consortium name="Drosophila 12 Genomes Consortium"/>
            <person name="Clark A.G."/>
            <person name="Eisen M.B."/>
            <person name="Smith D.R."/>
            <person name="Bergman C.M."/>
            <person name="Oliver B."/>
            <person name="Markow T.A."/>
            <person name="Kaufman T.C."/>
            <person name="Kellis M."/>
            <person name="Gelbart W."/>
            <person name="Iyer V.N."/>
            <person name="Pollard D.A."/>
            <person name="Sackton T.B."/>
            <person name="Larracuente A.M."/>
            <person name="Singh N.D."/>
            <person name="Abad J.P."/>
            <person name="Abt D.N."/>
            <person name="Adryan B."/>
            <person name="Aguade M."/>
            <person name="Akashi H."/>
            <person name="Anderson W.W."/>
            <person name="Aquadro C.F."/>
            <person name="Ardell D.H."/>
            <person name="Arguello R."/>
            <person name="Artieri C.G."/>
            <person name="Barbash D.A."/>
            <person name="Barker D."/>
            <person name="Barsanti P."/>
            <person name="Batterham P."/>
            <person name="Batzoglou S."/>
            <person name="Begun D."/>
            <person name="Bhutkar A."/>
            <person name="Blanco E."/>
            <person name="Bosak S.A."/>
            <person name="Bradley R.K."/>
            <person name="Brand A.D."/>
            <person name="Brent M.R."/>
            <person name="Brooks A.N."/>
            <person name="Brown R.H."/>
            <person name="Butlin R.K."/>
            <person name="Caggese C."/>
            <person name="Calvi B.R."/>
            <person name="Bernardo de Carvalho A."/>
            <person name="Caspi A."/>
            <person name="Castrezana S."/>
            <person name="Celniker S.E."/>
            <person name="Chang J.L."/>
            <person name="Chapple C."/>
            <person name="Chatterji S."/>
            <person name="Chinwalla A."/>
            <person name="Civetta A."/>
            <person name="Clifton S.W."/>
            <person name="Comeron J.M."/>
            <person name="Costello J.C."/>
            <person name="Coyne J.A."/>
            <person name="Daub J."/>
            <person name="David R.G."/>
            <person name="Delcher A.L."/>
            <person name="Delehaunty K."/>
            <person name="Do C.B."/>
            <person name="Ebling H."/>
            <person name="Edwards K."/>
            <person name="Eickbush T."/>
            <person name="Evans J.D."/>
            <person name="Filipski A."/>
            <person name="Findeiss S."/>
            <person name="Freyhult E."/>
            <person name="Fulton L."/>
            <person name="Fulton R."/>
            <person name="Garcia A.C."/>
            <person name="Gardiner A."/>
            <person name="Garfield D.A."/>
            <person name="Garvin B.E."/>
            <person name="Gibson G."/>
            <person name="Gilbert D."/>
            <person name="Gnerre S."/>
            <person name="Godfrey J."/>
            <person name="Good R."/>
            <person name="Gotea V."/>
            <person name="Gravely B."/>
            <person name="Greenberg A.J."/>
            <person name="Griffiths-Jones S."/>
            <person name="Gross S."/>
            <person name="Guigo R."/>
            <person name="Gustafson E.A."/>
            <person name="Haerty W."/>
            <person name="Hahn M.W."/>
            <person name="Halligan D.L."/>
            <person name="Halpern A.L."/>
            <person name="Halter G.M."/>
            <person name="Han M.V."/>
            <person name="Heger A."/>
            <person name="Hillier L."/>
            <person name="Hinrichs A.S."/>
            <person name="Holmes I."/>
            <person name="Hoskins R.A."/>
            <person name="Hubisz M.J."/>
            <person name="Hultmark D."/>
            <person name="Huntley M.A."/>
            <person name="Jaffe D.B."/>
            <person name="Jagadeeshan S."/>
            <person name="Jeck W.R."/>
            <person name="Johnson J."/>
            <person name="Jones C.D."/>
            <person name="Jordan W.C."/>
            <person name="Karpen G.H."/>
            <person name="Kataoka E."/>
            <person name="Keightley P.D."/>
            <person name="Kheradpour P."/>
            <person name="Kirkness E.F."/>
            <person name="Koerich L.B."/>
            <person name="Kristiansen K."/>
            <person name="Kudrna D."/>
            <person name="Kulathinal R.J."/>
            <person name="Kumar S."/>
            <person name="Kwok R."/>
            <person name="Lander E."/>
            <person name="Langley C.H."/>
            <person name="Lapoint R."/>
            <person name="Lazzaro B.P."/>
            <person name="Lee S.J."/>
            <person name="Levesque L."/>
            <person name="Li R."/>
            <person name="Lin C.F."/>
            <person name="Lin M.F."/>
            <person name="Lindblad-Toh K."/>
            <person name="Llopart A."/>
            <person name="Long M."/>
            <person name="Low L."/>
            <person name="Lozovsky E."/>
            <person name="Lu J."/>
            <person name="Luo M."/>
            <person name="Machado C.A."/>
            <person name="Makalowski W."/>
            <person name="Marzo M."/>
            <person name="Matsuda M."/>
            <person name="Matzkin L."/>
            <person name="McAllister B."/>
            <person name="McBride C.S."/>
            <person name="McKernan B."/>
            <person name="McKernan K."/>
            <person name="Mendez-Lago M."/>
            <person name="Minx P."/>
            <person name="Mollenhauer M.U."/>
            <person name="Montooth K."/>
            <person name="Mount S.M."/>
            <person name="Mu X."/>
            <person name="Myers E."/>
            <person name="Negre B."/>
            <person name="Newfeld S."/>
            <person name="Nielsen R."/>
            <person name="Noor M.A."/>
            <person name="O'Grady P."/>
            <person name="Pachter L."/>
            <person name="Papaceit M."/>
            <person name="Parisi M.J."/>
            <person name="Parisi M."/>
            <person name="Parts L."/>
            <person name="Pedersen J.S."/>
            <person name="Pesole G."/>
            <person name="Phillippy A.M."/>
            <person name="Ponting C.P."/>
            <person name="Pop M."/>
            <person name="Porcelli D."/>
            <person name="Powell J.R."/>
            <person name="Prohaska S."/>
            <person name="Pruitt K."/>
            <person name="Puig M."/>
            <person name="Quesneville H."/>
            <person name="Ram K.R."/>
            <person name="Rand D."/>
            <person name="Rasmussen M.D."/>
            <person name="Reed L.K."/>
            <person name="Reenan R."/>
            <person name="Reily A."/>
            <person name="Remington K.A."/>
            <person name="Rieger T.T."/>
            <person name="Ritchie M.G."/>
            <person name="Robin C."/>
            <person name="Rogers Y.H."/>
            <person name="Rohde C."/>
            <person name="Rozas J."/>
            <person name="Rubenfield M.J."/>
            <person name="Ruiz A."/>
            <person name="Russo S."/>
            <person name="Salzberg S.L."/>
            <person name="Sanchez-Gracia A."/>
            <person name="Saranga D.J."/>
            <person name="Sato H."/>
            <person name="Schaeffer S.W."/>
            <person name="Schatz M.C."/>
            <person name="Schlenke T."/>
            <person name="Schwartz R."/>
            <person name="Segarra C."/>
            <person name="Singh R.S."/>
            <person name="Sirot L."/>
            <person name="Sirota M."/>
            <person name="Sisneros N.B."/>
            <person name="Smith C.D."/>
            <person name="Smith T.F."/>
            <person name="Spieth J."/>
            <person name="Stage D.E."/>
            <person name="Stark A."/>
            <person name="Stephan W."/>
            <person name="Strausberg R.L."/>
            <person name="Strempel S."/>
            <person name="Sturgill D."/>
            <person name="Sutton G."/>
            <person name="Sutton G.G."/>
            <person name="Tao W."/>
            <person name="Teichmann S."/>
            <person name="Tobari Y.N."/>
            <person name="Tomimura Y."/>
            <person name="Tsolas J.M."/>
            <person name="Valente V.L."/>
            <person name="Venter E."/>
            <person name="Venter J.C."/>
            <person name="Vicario S."/>
            <person name="Vieira F.G."/>
            <person name="Vilella A.J."/>
            <person name="Villasante A."/>
            <person name="Walenz B."/>
            <person name="Wang J."/>
            <person name="Wasserman M."/>
            <person name="Watts T."/>
            <person name="Wilson D."/>
            <person name="Wilson R.K."/>
            <person name="Wing R.A."/>
            <person name="Wolfner M.F."/>
            <person name="Wong A."/>
            <person name="Wong G.K."/>
            <person name="Wu C.I."/>
            <person name="Wu G."/>
            <person name="Yamamoto D."/>
            <person name="Yang H.P."/>
            <person name="Yang S.P."/>
            <person name="Yorke J.A."/>
            <person name="Yoshida K."/>
            <person name="Zdobnov E."/>
            <person name="Zhang P."/>
            <person name="Zhang Y."/>
            <person name="Zimin A.V."/>
            <person name="Baldwin J."/>
            <person name="Abdouelleil A."/>
            <person name="Abdulkadir J."/>
            <person name="Abebe A."/>
            <person name="Abera B."/>
            <person name="Abreu J."/>
            <person name="Acer S.C."/>
            <person name="Aftuck L."/>
            <person name="Alexander A."/>
            <person name="An P."/>
            <person name="Anderson E."/>
            <person name="Anderson S."/>
            <person name="Arachi H."/>
            <person name="Azer M."/>
            <person name="Bachantsang P."/>
            <person name="Barry A."/>
            <person name="Bayul T."/>
            <person name="Berlin A."/>
            <person name="Bessette D."/>
            <person name="Bloom T."/>
            <person name="Blye J."/>
            <person name="Boguslavskiy L."/>
            <person name="Bonnet C."/>
            <person name="Boukhgalter B."/>
            <person name="Bourzgui I."/>
            <person name="Brown A."/>
            <person name="Cahill P."/>
            <person name="Channer S."/>
            <person name="Cheshatsang Y."/>
            <person name="Chuda L."/>
            <person name="Citroen M."/>
            <person name="Collymore A."/>
            <person name="Cooke P."/>
            <person name="Costello M."/>
            <person name="D'Aco K."/>
            <person name="Daza R."/>
            <person name="De Haan G."/>
            <person name="DeGray S."/>
            <person name="DeMaso C."/>
            <person name="Dhargay N."/>
            <person name="Dooley K."/>
            <person name="Dooley E."/>
            <person name="Doricent M."/>
            <person name="Dorje P."/>
            <person name="Dorjee K."/>
            <person name="Dupes A."/>
            <person name="Elong R."/>
            <person name="Falk J."/>
            <person name="Farina A."/>
            <person name="Faro S."/>
            <person name="Ferguson D."/>
            <person name="Fisher S."/>
            <person name="Foley C.D."/>
            <person name="Franke A."/>
            <person name="Friedrich D."/>
            <person name="Gadbois L."/>
            <person name="Gearin G."/>
            <person name="Gearin C.R."/>
            <person name="Giannoukos G."/>
            <person name="Goode T."/>
            <person name="Graham J."/>
            <person name="Grandbois E."/>
            <person name="Grewal S."/>
            <person name="Gyaltsen K."/>
            <person name="Hafez N."/>
            <person name="Hagos B."/>
            <person name="Hall J."/>
            <person name="Henson C."/>
            <person name="Hollinger A."/>
            <person name="Honan T."/>
            <person name="Huard M.D."/>
            <person name="Hughes L."/>
            <person name="Hurhula B."/>
            <person name="Husby M.E."/>
            <person name="Kamat A."/>
            <person name="Kanga B."/>
            <person name="Kashin S."/>
            <person name="Khazanovich D."/>
            <person name="Kisner P."/>
            <person name="Lance K."/>
            <person name="Lara M."/>
            <person name="Lee W."/>
            <person name="Lennon N."/>
            <person name="Letendre F."/>
            <person name="LeVine R."/>
            <person name="Lipovsky A."/>
            <person name="Liu X."/>
            <person name="Liu J."/>
            <person name="Liu S."/>
            <person name="Lokyitsang T."/>
            <person name="Lokyitsang Y."/>
            <person name="Lubonja R."/>
            <person name="Lui A."/>
            <person name="MacDonald P."/>
            <person name="Magnisalis V."/>
            <person name="Maru K."/>
            <person name="Matthews C."/>
            <person name="McCusker W."/>
            <person name="McDonough S."/>
            <person name="Mehta T."/>
            <person name="Meldrim J."/>
            <person name="Meneus L."/>
            <person name="Mihai O."/>
            <person name="Mihalev A."/>
            <person name="Mihova T."/>
            <person name="Mittelman R."/>
            <person name="Mlenga V."/>
            <person name="Montmayeur A."/>
            <person name="Mulrain L."/>
            <person name="Navidi A."/>
            <person name="Naylor J."/>
            <person name="Negash T."/>
            <person name="Nguyen T."/>
            <person name="Nguyen N."/>
            <person name="Nicol R."/>
            <person name="Norbu C."/>
            <person name="Norbu N."/>
            <person name="Novod N."/>
            <person name="O'Neill B."/>
            <person name="Osman S."/>
            <person name="Markiewicz E."/>
            <person name="Oyono O.L."/>
            <person name="Patti C."/>
            <person name="Phunkhang P."/>
            <person name="Pierre F."/>
            <person name="Priest M."/>
            <person name="Raghuraman S."/>
            <person name="Rege F."/>
            <person name="Reyes R."/>
            <person name="Rise C."/>
            <person name="Rogov P."/>
            <person name="Ross K."/>
            <person name="Ryan E."/>
            <person name="Settipalli S."/>
            <person name="Shea T."/>
            <person name="Sherpa N."/>
            <person name="Shi L."/>
            <person name="Shih D."/>
            <person name="Sparrow T."/>
            <person name="Spaulding J."/>
            <person name="Stalker J."/>
            <person name="Stange-Thomann N."/>
            <person name="Stavropoulos S."/>
            <person name="Stone C."/>
            <person name="Strader C."/>
            <person name="Tesfaye S."/>
            <person name="Thomson T."/>
            <person name="Thoulutsang Y."/>
            <person name="Thoulutsang D."/>
            <person name="Topham K."/>
            <person name="Topping I."/>
            <person name="Tsamla T."/>
            <person name="Vassiliev H."/>
            <person name="Vo A."/>
            <person name="Wangchuk T."/>
            <person name="Wangdi T."/>
            <person name="Weiand M."/>
            <person name="Wilkinson J."/>
            <person name="Wilson A."/>
            <person name="Yadav S."/>
            <person name="Young G."/>
            <person name="Yu Q."/>
            <person name="Zembek L."/>
            <person name="Zhong D."/>
            <person name="Zimmer A."/>
            <person name="Zwirko Z."/>
            <person name="Jaffe D.B."/>
            <person name="Alvarez P."/>
            <person name="Brockman W."/>
            <person name="Butler J."/>
            <person name="Chin C."/>
            <person name="Gnerre S."/>
            <person name="Grabherr M."/>
            <person name="Kleber M."/>
            <person name="Mauceli E."/>
            <person name="MacCallum I."/>
        </authorList>
    </citation>
    <scope>NUCLEOTIDE SEQUENCE [LARGE SCALE GENOMIC DNA]</scope>
    <source>
        <strain evidence="3">Tai18E2 / Tucson 14021-0261.01</strain>
    </source>
</reference>
<gene>
    <name evidence="2" type="primary">Dyak\GE27662</name>
    <name evidence="2" type="synonym">GE27662</name>
    <name evidence="2" type="ORF">Dyak_GE27662</name>
</gene>
<proteinExistence type="predicted"/>
<reference evidence="2 3" key="2">
    <citation type="journal article" date="2007" name="PLoS Biol.">
        <title>Principles of genome evolution in the Drosophila melanogaster species group.</title>
        <authorList>
            <person name="Ranz J.M."/>
            <person name="Maurin D."/>
            <person name="Chan Y.S."/>
            <person name="von Grotthuss M."/>
            <person name="Hillier L.W."/>
            <person name="Roote J."/>
            <person name="Ashburner M."/>
            <person name="Bergman C.M."/>
        </authorList>
    </citation>
    <scope>NUCLEOTIDE SEQUENCE [LARGE SCALE GENOMIC DNA]</scope>
    <source>
        <strain evidence="3">Tai18E2 / Tucson 14021-0261.01</strain>
    </source>
</reference>
<organism evidence="2 3">
    <name type="scientific">Drosophila yakuba</name>
    <name type="common">Fruit fly</name>
    <dbReference type="NCBI Taxonomy" id="7245"/>
    <lineage>
        <taxon>Eukaryota</taxon>
        <taxon>Metazoa</taxon>
        <taxon>Ecdysozoa</taxon>
        <taxon>Arthropoda</taxon>
        <taxon>Hexapoda</taxon>
        <taxon>Insecta</taxon>
        <taxon>Pterygota</taxon>
        <taxon>Neoptera</taxon>
        <taxon>Endopterygota</taxon>
        <taxon>Diptera</taxon>
        <taxon>Brachycera</taxon>
        <taxon>Muscomorpha</taxon>
        <taxon>Ephydroidea</taxon>
        <taxon>Drosophilidae</taxon>
        <taxon>Drosophila</taxon>
        <taxon>Sophophora</taxon>
    </lineage>
</organism>
<evidence type="ECO:0000313" key="3">
    <source>
        <dbReference type="Proteomes" id="UP000002282"/>
    </source>
</evidence>
<protein>
    <submittedName>
        <fullName evidence="2">Uncharacterized protein</fullName>
    </submittedName>
</protein>
<sequence>MEKADEDAEPEPPERGPFLRGGWSSDEAPVAAAFLLFLSILSPLRTRQQQAGSASGSASPEPDPEQVPPT</sequence>
<keyword evidence="3" id="KW-1185">Reference proteome</keyword>
<evidence type="ECO:0000313" key="2">
    <source>
        <dbReference type="EMBL" id="KRK02195.1"/>
    </source>
</evidence>
<dbReference type="AlphaFoldDB" id="A0A0R1E1Y2"/>
<feature type="region of interest" description="Disordered" evidence="1">
    <location>
        <begin position="1"/>
        <end position="24"/>
    </location>
</feature>
<dbReference type="KEGG" id="dya:Dyak_GE27662"/>
<name>A0A0R1E1Y2_DROYA</name>
<dbReference type="Proteomes" id="UP000002282">
    <property type="component" value="Chromosome 3L"/>
</dbReference>
<feature type="compositionally biased region" description="Acidic residues" evidence="1">
    <location>
        <begin position="1"/>
        <end position="11"/>
    </location>
</feature>